<organism evidence="3 4">
    <name type="scientific">Ruegeria marina</name>
    <dbReference type="NCBI Taxonomy" id="639004"/>
    <lineage>
        <taxon>Bacteria</taxon>
        <taxon>Pseudomonadati</taxon>
        <taxon>Pseudomonadota</taxon>
        <taxon>Alphaproteobacteria</taxon>
        <taxon>Rhodobacterales</taxon>
        <taxon>Roseobacteraceae</taxon>
        <taxon>Ruegeria</taxon>
    </lineage>
</organism>
<feature type="compositionally biased region" description="Basic residues" evidence="1">
    <location>
        <begin position="154"/>
        <end position="177"/>
    </location>
</feature>
<evidence type="ECO:0000259" key="2">
    <source>
        <dbReference type="SMART" id="SM00278"/>
    </source>
</evidence>
<dbReference type="GO" id="GO:0003677">
    <property type="term" value="F:DNA binding"/>
    <property type="evidence" value="ECO:0007669"/>
    <property type="project" value="InterPro"/>
</dbReference>
<evidence type="ECO:0000313" key="3">
    <source>
        <dbReference type="EMBL" id="SDC92818.1"/>
    </source>
</evidence>
<dbReference type="EMBL" id="FMZV01000004">
    <property type="protein sequence ID" value="SDC92818.1"/>
    <property type="molecule type" value="Genomic_DNA"/>
</dbReference>
<dbReference type="InterPro" id="IPR010995">
    <property type="entry name" value="DNA_repair_Rad51/TF_NusA_a-hlx"/>
</dbReference>
<dbReference type="AlphaFoldDB" id="A0A1G6QKL4"/>
<dbReference type="SUPFAM" id="SSF47794">
    <property type="entry name" value="Rad51 N-terminal domain-like"/>
    <property type="match status" value="1"/>
</dbReference>
<dbReference type="GO" id="GO:0006281">
    <property type="term" value="P:DNA repair"/>
    <property type="evidence" value="ECO:0007669"/>
    <property type="project" value="InterPro"/>
</dbReference>
<proteinExistence type="predicted"/>
<feature type="domain" description="Helix-hairpin-helix DNA-binding motif class 1" evidence="2">
    <location>
        <begin position="35"/>
        <end position="54"/>
    </location>
</feature>
<gene>
    <name evidence="3" type="ORF">SAMN04488239_104154</name>
</gene>
<dbReference type="InterPro" id="IPR003583">
    <property type="entry name" value="Hlx-hairpin-Hlx_DNA-bd_motif"/>
</dbReference>
<feature type="domain" description="Helix-hairpin-helix DNA-binding motif class 1" evidence="2">
    <location>
        <begin position="2"/>
        <end position="21"/>
    </location>
</feature>
<evidence type="ECO:0000313" key="4">
    <source>
        <dbReference type="Proteomes" id="UP000199628"/>
    </source>
</evidence>
<sequence length="177" mass="18614">MTSLSDIQGVGPALARLLSEHGYSDAESVAATTVETLMQIPGIGASRAAMIVAAAQALVTPAGGKKPAVSRTPSQRRAPTARAPRAKAARPAPVKPAKPVPVARSETEIALADAAALAEMSDTDAKAGKKAKAAAKEAKAKEKKKKFEEQIKKAKEKVKKKSEKKKKKKKEKKKAKK</sequence>
<accession>A0A1G6QKL4</accession>
<feature type="region of interest" description="Disordered" evidence="1">
    <location>
        <begin position="60"/>
        <end position="104"/>
    </location>
</feature>
<dbReference type="RefSeq" id="WP_093029366.1">
    <property type="nucleotide sequence ID" value="NZ_FMZV01000004.1"/>
</dbReference>
<dbReference type="Pfam" id="PF14520">
    <property type="entry name" value="HHH_5"/>
    <property type="match status" value="1"/>
</dbReference>
<name>A0A1G6QKL4_9RHOB</name>
<reference evidence="4" key="1">
    <citation type="submission" date="2016-10" db="EMBL/GenBank/DDBJ databases">
        <authorList>
            <person name="Varghese N."/>
            <person name="Submissions S."/>
        </authorList>
    </citation>
    <scope>NUCLEOTIDE SEQUENCE [LARGE SCALE GENOMIC DNA]</scope>
    <source>
        <strain evidence="4">CGMCC 1.9108</strain>
    </source>
</reference>
<evidence type="ECO:0000256" key="1">
    <source>
        <dbReference type="SAM" id="MobiDB-lite"/>
    </source>
</evidence>
<dbReference type="Proteomes" id="UP000199628">
    <property type="component" value="Unassembled WGS sequence"/>
</dbReference>
<dbReference type="OrthoDB" id="7746053at2"/>
<dbReference type="SMART" id="SM00278">
    <property type="entry name" value="HhH1"/>
    <property type="match status" value="2"/>
</dbReference>
<dbReference type="GO" id="GO:0000166">
    <property type="term" value="F:nucleotide binding"/>
    <property type="evidence" value="ECO:0007669"/>
    <property type="project" value="InterPro"/>
</dbReference>
<dbReference type="STRING" id="639004.SAMN04488239_104154"/>
<feature type="region of interest" description="Disordered" evidence="1">
    <location>
        <begin position="119"/>
        <end position="177"/>
    </location>
</feature>
<feature type="compositionally biased region" description="Basic and acidic residues" evidence="1">
    <location>
        <begin position="134"/>
        <end position="153"/>
    </location>
</feature>
<keyword evidence="4" id="KW-1185">Reference proteome</keyword>
<dbReference type="Gene3D" id="1.10.150.20">
    <property type="entry name" value="5' to 3' exonuclease, C-terminal subdomain"/>
    <property type="match status" value="1"/>
</dbReference>
<protein>
    <submittedName>
        <fullName evidence="3">Helix-hairpin-helix domain-containing protein</fullName>
    </submittedName>
</protein>